<name>Q8TRK6_METAC</name>
<dbReference type="EMBL" id="AE010299">
    <property type="protein sequence ID" value="AAM04590.1"/>
    <property type="molecule type" value="Genomic_DNA"/>
</dbReference>
<keyword evidence="1" id="KW-0472">Membrane</keyword>
<dbReference type="KEGG" id="mac:MA_1169"/>
<dbReference type="Proteomes" id="UP000002487">
    <property type="component" value="Chromosome"/>
</dbReference>
<keyword evidence="1" id="KW-0812">Transmembrane</keyword>
<dbReference type="HOGENOM" id="CLU_1820999_0_0_2"/>
<evidence type="ECO:0000256" key="1">
    <source>
        <dbReference type="SAM" id="Phobius"/>
    </source>
</evidence>
<feature type="transmembrane region" description="Helical" evidence="1">
    <location>
        <begin position="105"/>
        <end position="125"/>
    </location>
</feature>
<dbReference type="InParanoid" id="Q8TRK6"/>
<evidence type="ECO:0000313" key="2">
    <source>
        <dbReference type="EMBL" id="AAM04590.1"/>
    </source>
</evidence>
<sequence length="141" mass="17268">MNFLFSIFSVKQTFCSVNPNLFPLRIVLNCLSHFFYQFLGFFKVKLYNFFIFPMENRKPYSCPFDFHIYFSLKIVCHTLFPLHGIEFMLQYRNITFALLQSLLHYFSFFSYYLSIIRTIFIRTIFIRTIFIRTIFIRTIFI</sequence>
<proteinExistence type="predicted"/>
<protein>
    <submittedName>
        <fullName evidence="2">Uncharacterized protein</fullName>
    </submittedName>
</protein>
<gene>
    <name evidence="2" type="ordered locus">MA_1169</name>
</gene>
<dbReference type="AlphaFoldDB" id="Q8TRK6"/>
<reference evidence="2 3" key="1">
    <citation type="journal article" date="2002" name="Genome Res.">
        <title>The genome of Methanosarcina acetivorans reveals extensive metabolic and physiological diversity.</title>
        <authorList>
            <person name="Galagan J.E."/>
            <person name="Nusbaum C."/>
            <person name="Roy A."/>
            <person name="Endrizzi M.G."/>
            <person name="Macdonald P."/>
            <person name="FitzHugh W."/>
            <person name="Calvo S."/>
            <person name="Engels R."/>
            <person name="Smirnov S."/>
            <person name="Atnoor D."/>
            <person name="Brown A."/>
            <person name="Allen N."/>
            <person name="Naylor J."/>
            <person name="Stange-Thomann N."/>
            <person name="DeArellano K."/>
            <person name="Johnson R."/>
            <person name="Linton L."/>
            <person name="McEwan P."/>
            <person name="McKernan K."/>
            <person name="Talamas J."/>
            <person name="Tirrell A."/>
            <person name="Ye W."/>
            <person name="Zimmer A."/>
            <person name="Barber R.D."/>
            <person name="Cann I."/>
            <person name="Graham D.E."/>
            <person name="Grahame D.A."/>
            <person name="Guss A."/>
            <person name="Hedderich R."/>
            <person name="Ingram-Smith C."/>
            <person name="Kuettner C.H."/>
            <person name="Krzycki J.A."/>
            <person name="Leigh J.A."/>
            <person name="Li W."/>
            <person name="Liu J."/>
            <person name="Mukhopadhyay B."/>
            <person name="Reeve J.N."/>
            <person name="Smith K."/>
            <person name="Springer T.A."/>
            <person name="Umayam L.A."/>
            <person name="White O."/>
            <person name="White R.H."/>
            <person name="de Macario E.C."/>
            <person name="Ferry J.G."/>
            <person name="Jarrell K.F."/>
            <person name="Jing H."/>
            <person name="Macario A.J.L."/>
            <person name="Paulsen I."/>
            <person name="Pritchett M."/>
            <person name="Sowers K.R."/>
            <person name="Swanson R.V."/>
            <person name="Zinder S.H."/>
            <person name="Lander E."/>
            <person name="Metcalf W.W."/>
            <person name="Birren B."/>
        </authorList>
    </citation>
    <scope>NUCLEOTIDE SEQUENCE [LARGE SCALE GENOMIC DNA]</scope>
    <source>
        <strain evidence="3">ATCC 35395 / DSM 2834 / JCM 12185 / C2A</strain>
    </source>
</reference>
<dbReference type="EnsemblBacteria" id="AAM04590">
    <property type="protein sequence ID" value="AAM04590"/>
    <property type="gene ID" value="MA_1169"/>
</dbReference>
<accession>Q8TRK6</accession>
<keyword evidence="1" id="KW-1133">Transmembrane helix</keyword>
<organism evidence="2 3">
    <name type="scientific">Methanosarcina acetivorans (strain ATCC 35395 / DSM 2834 / JCM 12185 / C2A)</name>
    <dbReference type="NCBI Taxonomy" id="188937"/>
    <lineage>
        <taxon>Archaea</taxon>
        <taxon>Methanobacteriati</taxon>
        <taxon>Methanobacteriota</taxon>
        <taxon>Stenosarchaea group</taxon>
        <taxon>Methanomicrobia</taxon>
        <taxon>Methanosarcinales</taxon>
        <taxon>Methanosarcinaceae</taxon>
        <taxon>Methanosarcina</taxon>
    </lineage>
</organism>
<evidence type="ECO:0000313" key="3">
    <source>
        <dbReference type="Proteomes" id="UP000002487"/>
    </source>
</evidence>
<keyword evidence="3" id="KW-1185">Reference proteome</keyword>